<dbReference type="EMBL" id="CP036281">
    <property type="protein sequence ID" value="QDU78801.1"/>
    <property type="molecule type" value="Genomic_DNA"/>
</dbReference>
<organism evidence="1 2">
    <name type="scientific">Polystyrenella longa</name>
    <dbReference type="NCBI Taxonomy" id="2528007"/>
    <lineage>
        <taxon>Bacteria</taxon>
        <taxon>Pseudomonadati</taxon>
        <taxon>Planctomycetota</taxon>
        <taxon>Planctomycetia</taxon>
        <taxon>Planctomycetales</taxon>
        <taxon>Planctomycetaceae</taxon>
        <taxon>Polystyrenella</taxon>
    </lineage>
</organism>
<name>A0A518CHW2_9PLAN</name>
<accession>A0A518CHW2</accession>
<dbReference type="Pfam" id="PF19822">
    <property type="entry name" value="DUF6304"/>
    <property type="match status" value="1"/>
</dbReference>
<sequence>MKDFYPATYTDERGVENTVIENDGETLRVTIRGVTFMGPDFDRLAPSEESTPEQLGYFSLGPDSLCACRIIFMMPISIYNCGDNSEGSLKIEVRIDDPNSNDALEYYQTRIRLDCDQGEFTSSGKGRDFESELLEIQSLLPAGFYMRLCINCLFSDYSPFGKSQFGDLMCYRNKKADYLKVKNKVDYFSLGFVCDRKVQETYLCPEFERRVPGTGYRI</sequence>
<dbReference type="OrthoDB" id="653307at2"/>
<dbReference type="AlphaFoldDB" id="A0A518CHW2"/>
<evidence type="ECO:0000313" key="2">
    <source>
        <dbReference type="Proteomes" id="UP000317178"/>
    </source>
</evidence>
<dbReference type="InterPro" id="IPR046271">
    <property type="entry name" value="DUF6304"/>
</dbReference>
<evidence type="ECO:0000313" key="1">
    <source>
        <dbReference type="EMBL" id="QDU78801.1"/>
    </source>
</evidence>
<dbReference type="Proteomes" id="UP000317178">
    <property type="component" value="Chromosome"/>
</dbReference>
<dbReference type="RefSeq" id="WP_144992836.1">
    <property type="nucleotide sequence ID" value="NZ_CP036281.1"/>
</dbReference>
<gene>
    <name evidence="1" type="ORF">Pla110_05050</name>
</gene>
<keyword evidence="2" id="KW-1185">Reference proteome</keyword>
<protein>
    <submittedName>
        <fullName evidence="1">Uncharacterized protein</fullName>
    </submittedName>
</protein>
<reference evidence="1 2" key="1">
    <citation type="submission" date="2019-02" db="EMBL/GenBank/DDBJ databases">
        <title>Deep-cultivation of Planctomycetes and their phenomic and genomic characterization uncovers novel biology.</title>
        <authorList>
            <person name="Wiegand S."/>
            <person name="Jogler M."/>
            <person name="Boedeker C."/>
            <person name="Pinto D."/>
            <person name="Vollmers J."/>
            <person name="Rivas-Marin E."/>
            <person name="Kohn T."/>
            <person name="Peeters S.H."/>
            <person name="Heuer A."/>
            <person name="Rast P."/>
            <person name="Oberbeckmann S."/>
            <person name="Bunk B."/>
            <person name="Jeske O."/>
            <person name="Meyerdierks A."/>
            <person name="Storesund J.E."/>
            <person name="Kallscheuer N."/>
            <person name="Luecker S."/>
            <person name="Lage O.M."/>
            <person name="Pohl T."/>
            <person name="Merkel B.J."/>
            <person name="Hornburger P."/>
            <person name="Mueller R.-W."/>
            <person name="Bruemmer F."/>
            <person name="Labrenz M."/>
            <person name="Spormann A.M."/>
            <person name="Op den Camp H."/>
            <person name="Overmann J."/>
            <person name="Amann R."/>
            <person name="Jetten M.S.M."/>
            <person name="Mascher T."/>
            <person name="Medema M.H."/>
            <person name="Devos D.P."/>
            <person name="Kaster A.-K."/>
            <person name="Ovreas L."/>
            <person name="Rohde M."/>
            <person name="Galperin M.Y."/>
            <person name="Jogler C."/>
        </authorList>
    </citation>
    <scope>NUCLEOTIDE SEQUENCE [LARGE SCALE GENOMIC DNA]</scope>
    <source>
        <strain evidence="1 2">Pla110</strain>
    </source>
</reference>
<proteinExistence type="predicted"/>
<dbReference type="KEGG" id="plon:Pla110_05050"/>